<organism evidence="2 3">
    <name type="scientific">Nocardia tengchongensis</name>
    <dbReference type="NCBI Taxonomy" id="2055889"/>
    <lineage>
        <taxon>Bacteria</taxon>
        <taxon>Bacillati</taxon>
        <taxon>Actinomycetota</taxon>
        <taxon>Actinomycetes</taxon>
        <taxon>Mycobacteriales</taxon>
        <taxon>Nocardiaceae</taxon>
        <taxon>Nocardia</taxon>
    </lineage>
</organism>
<reference evidence="2 3" key="1">
    <citation type="submission" date="2021-04" db="EMBL/GenBank/DDBJ databases">
        <title>Nocardia tengchongensis.</title>
        <authorList>
            <person name="Zhuang k."/>
            <person name="Ran Y."/>
            <person name="Li W."/>
        </authorList>
    </citation>
    <scope>NUCLEOTIDE SEQUENCE [LARGE SCALE GENOMIC DNA]</scope>
    <source>
        <strain evidence="2 3">CFH S0057</strain>
    </source>
</reference>
<proteinExistence type="predicted"/>
<evidence type="ECO:0000313" key="3">
    <source>
        <dbReference type="Proteomes" id="UP000683310"/>
    </source>
</evidence>
<dbReference type="Proteomes" id="UP000683310">
    <property type="component" value="Chromosome"/>
</dbReference>
<gene>
    <name evidence="2" type="ORF">KHQ06_33340</name>
</gene>
<evidence type="ECO:0000256" key="1">
    <source>
        <dbReference type="SAM" id="MobiDB-lite"/>
    </source>
</evidence>
<keyword evidence="3" id="KW-1185">Reference proteome</keyword>
<feature type="region of interest" description="Disordered" evidence="1">
    <location>
        <begin position="202"/>
        <end position="224"/>
    </location>
</feature>
<evidence type="ECO:0000313" key="2">
    <source>
        <dbReference type="EMBL" id="QVI20912.1"/>
    </source>
</evidence>
<sequence>MEALNAAHDYPPGMNSGDALRERRAESKYLQSLVRADAAVLGEMLACEIADHWVTHGVGPTWHELWSSDRSNDWWQYTLGELPDHRLARNPTFAILDKLGWIASNSSSRSLCTGRRFHTRFHGDHVSSATPHAVGFLVARFIGVHRRLHNGESPGWPEIAATQADAKGIPLFFNALDGHAQQRWLHTQGWIRLVDNQLRRGERAKSETHRRSKLKRASATLHAA</sequence>
<accession>A0ABX8CLT9</accession>
<protein>
    <submittedName>
        <fullName evidence="2">Uncharacterized protein</fullName>
    </submittedName>
</protein>
<dbReference type="EMBL" id="CP074371">
    <property type="protein sequence ID" value="QVI20912.1"/>
    <property type="molecule type" value="Genomic_DNA"/>
</dbReference>
<name>A0ABX8CLT9_9NOCA</name>